<dbReference type="EMBL" id="SOAY01000011">
    <property type="protein sequence ID" value="TDT45156.1"/>
    <property type="molecule type" value="Genomic_DNA"/>
</dbReference>
<name>A0A4R7K3S5_9FLAO</name>
<dbReference type="Proteomes" id="UP000294749">
    <property type="component" value="Unassembled WGS sequence"/>
</dbReference>
<protein>
    <recommendedName>
        <fullName evidence="3">Lipoprotein</fullName>
    </recommendedName>
</protein>
<reference evidence="1 2" key="1">
    <citation type="submission" date="2019-03" db="EMBL/GenBank/DDBJ databases">
        <title>Genomic Encyclopedia of Archaeal and Bacterial Type Strains, Phase II (KMG-II): from individual species to whole genera.</title>
        <authorList>
            <person name="Goeker M."/>
        </authorList>
    </citation>
    <scope>NUCLEOTIDE SEQUENCE [LARGE SCALE GENOMIC DNA]</scope>
    <source>
        <strain evidence="1 2">DSM 25233</strain>
    </source>
</reference>
<dbReference type="RefSeq" id="WP_133687515.1">
    <property type="nucleotide sequence ID" value="NZ_SOAY01000011.1"/>
</dbReference>
<evidence type="ECO:0000313" key="1">
    <source>
        <dbReference type="EMBL" id="TDT45156.1"/>
    </source>
</evidence>
<evidence type="ECO:0000313" key="2">
    <source>
        <dbReference type="Proteomes" id="UP000294749"/>
    </source>
</evidence>
<dbReference type="PROSITE" id="PS51257">
    <property type="entry name" value="PROKAR_LIPOPROTEIN"/>
    <property type="match status" value="1"/>
</dbReference>
<organism evidence="1 2">
    <name type="scientific">Maribacter spongiicola</name>
    <dbReference type="NCBI Taxonomy" id="1206753"/>
    <lineage>
        <taxon>Bacteria</taxon>
        <taxon>Pseudomonadati</taxon>
        <taxon>Bacteroidota</taxon>
        <taxon>Flavobacteriia</taxon>
        <taxon>Flavobacteriales</taxon>
        <taxon>Flavobacteriaceae</taxon>
        <taxon>Maribacter</taxon>
    </lineage>
</organism>
<proteinExistence type="predicted"/>
<dbReference type="AlphaFoldDB" id="A0A4R7K3S5"/>
<sequence>MKLKILVVFISLLILSCNSKPNRVENDLYNCMIDSLSKEEKAKTILIIREFEEHLIKEGILESSAPISYWKFYEKIAKTNTYEFNNNFNFFKKVEFLDRDDPSDIHGMIDCSNQIFLTEKYKESRLFEFTQEMESLRKHKVTPVIMAKTTIKFLKKEDFELDYYRFITLGFIEKYNNK</sequence>
<comment type="caution">
    <text evidence="1">The sequence shown here is derived from an EMBL/GenBank/DDBJ whole genome shotgun (WGS) entry which is preliminary data.</text>
</comment>
<keyword evidence="2" id="KW-1185">Reference proteome</keyword>
<gene>
    <name evidence="1" type="ORF">CLV90_2240</name>
</gene>
<evidence type="ECO:0008006" key="3">
    <source>
        <dbReference type="Google" id="ProtNLM"/>
    </source>
</evidence>
<dbReference type="OrthoDB" id="1444309at2"/>
<accession>A0A4R7K3S5</accession>